<accession>A0A9Q8Z138</accession>
<feature type="repeat" description="ANK" evidence="3">
    <location>
        <begin position="432"/>
        <end position="456"/>
    </location>
</feature>
<evidence type="ECO:0000256" key="3">
    <source>
        <dbReference type="PROSITE-ProRule" id="PRU00023"/>
    </source>
</evidence>
<evidence type="ECO:0000313" key="5">
    <source>
        <dbReference type="Proteomes" id="UP001056012"/>
    </source>
</evidence>
<protein>
    <submittedName>
        <fullName evidence="4">Uncharacterized protein</fullName>
    </submittedName>
</protein>
<evidence type="ECO:0000313" key="4">
    <source>
        <dbReference type="EMBL" id="USP73981.1"/>
    </source>
</evidence>
<evidence type="ECO:0000256" key="2">
    <source>
        <dbReference type="ARBA" id="ARBA00023043"/>
    </source>
</evidence>
<dbReference type="AlphaFoldDB" id="A0A9Q8Z138"/>
<dbReference type="InterPro" id="IPR050745">
    <property type="entry name" value="Multifunctional_regulatory"/>
</dbReference>
<dbReference type="PANTHER" id="PTHR24189:SF50">
    <property type="entry name" value="ANKYRIN REPEAT AND SOCS BOX PROTEIN 2"/>
    <property type="match status" value="1"/>
</dbReference>
<dbReference type="PANTHER" id="PTHR24189">
    <property type="entry name" value="MYOTROPHIN"/>
    <property type="match status" value="1"/>
</dbReference>
<keyword evidence="2 3" id="KW-0040">ANK repeat</keyword>
<dbReference type="OrthoDB" id="194358at2759"/>
<feature type="repeat" description="ANK" evidence="3">
    <location>
        <begin position="329"/>
        <end position="353"/>
    </location>
</feature>
<dbReference type="SUPFAM" id="SSF48403">
    <property type="entry name" value="Ankyrin repeat"/>
    <property type="match status" value="1"/>
</dbReference>
<name>A0A9Q8Z138_CURCL</name>
<dbReference type="Proteomes" id="UP001056012">
    <property type="component" value="Chromosome 1"/>
</dbReference>
<reference evidence="4" key="1">
    <citation type="submission" date="2021-12" db="EMBL/GenBank/DDBJ databases">
        <title>Curvularia clavata genome.</title>
        <authorList>
            <person name="Cao Y."/>
        </authorList>
    </citation>
    <scope>NUCLEOTIDE SEQUENCE</scope>
    <source>
        <strain evidence="4">Yc1106</strain>
    </source>
</reference>
<feature type="repeat" description="ANK" evidence="3">
    <location>
        <begin position="569"/>
        <end position="593"/>
    </location>
</feature>
<dbReference type="Pfam" id="PF00023">
    <property type="entry name" value="Ank"/>
    <property type="match status" value="1"/>
</dbReference>
<dbReference type="Pfam" id="PF12796">
    <property type="entry name" value="Ank_2"/>
    <property type="match status" value="3"/>
</dbReference>
<dbReference type="VEuPathDB" id="FungiDB:yc1106_01255"/>
<feature type="repeat" description="ANK" evidence="3">
    <location>
        <begin position="363"/>
        <end position="387"/>
    </location>
</feature>
<organism evidence="4 5">
    <name type="scientific">Curvularia clavata</name>
    <dbReference type="NCBI Taxonomy" id="95742"/>
    <lineage>
        <taxon>Eukaryota</taxon>
        <taxon>Fungi</taxon>
        <taxon>Dikarya</taxon>
        <taxon>Ascomycota</taxon>
        <taxon>Pezizomycotina</taxon>
        <taxon>Dothideomycetes</taxon>
        <taxon>Pleosporomycetidae</taxon>
        <taxon>Pleosporales</taxon>
        <taxon>Pleosporineae</taxon>
        <taxon>Pleosporaceae</taxon>
        <taxon>Curvularia</taxon>
    </lineage>
</organism>
<dbReference type="PROSITE" id="PS50088">
    <property type="entry name" value="ANK_REPEAT"/>
    <property type="match status" value="7"/>
</dbReference>
<dbReference type="InterPro" id="IPR036770">
    <property type="entry name" value="Ankyrin_rpt-contain_sf"/>
</dbReference>
<feature type="repeat" description="ANK" evidence="3">
    <location>
        <begin position="397"/>
        <end position="419"/>
    </location>
</feature>
<dbReference type="EMBL" id="CP089274">
    <property type="protein sequence ID" value="USP73981.1"/>
    <property type="molecule type" value="Genomic_DNA"/>
</dbReference>
<dbReference type="InterPro" id="IPR002110">
    <property type="entry name" value="Ankyrin_rpt"/>
</dbReference>
<feature type="repeat" description="ANK" evidence="3">
    <location>
        <begin position="500"/>
        <end position="524"/>
    </location>
</feature>
<dbReference type="Pfam" id="PF13637">
    <property type="entry name" value="Ank_4"/>
    <property type="match status" value="1"/>
</dbReference>
<feature type="repeat" description="ANK" evidence="3">
    <location>
        <begin position="294"/>
        <end position="327"/>
    </location>
</feature>
<proteinExistence type="predicted"/>
<sequence length="627" mass="70526">MRSIGYAILEARARKFLQAMKLFSKQLSRYFNDRGFDASGHEATKRHDKVFALLGMSSDDLSNFKLLPDYRVPWEELFQRLTKYLLSEEISVEVRGDEREIAVIEGKGCILGRVFLVQSDIVQDEREGVNVIFKNKEGSIRLTLQASAKPVQDGDLICLLQGASRPTIIRQRQGCFDIIMIASKPPEKIPVRDGYVEWPRFLQSGLLFTRDFVLIWDWEISVENFQTLEGDDRSLEYSTDLTGSLDKATRMWNIALILEDLEEYEEAEMKTREAIRGYEIALGLQHPYTLRSEYGLTPLLWAAENGHVSVVSLLLVKYDVDPDWKDSEVGRTPLSWAAEGGHEAVVKSLLMTGKVKVDSKDEYSRTPLSWAAEGGHEAVVKLLLETGKVEVDSRDSYGRTPLWWAAKGGHETVVKQLLETDSVEEVDLKDNCGHTPLWWAAKGGHEAVVKLLLKTGKVEVNSKDSSDRTPLSWAAEGGYETVVELLLRTSKVEVDSKDNSGRTPLSWAAEGGHEAAVRLLLETGKVEINSKDRRYLRTPLSWATKEGHEAIVNILLEADKVKIDLQDWMGRTPLLWAAKGGHEAIVKLLLEKGKVEINLRDYMGRTPLSWAVEGGHEAIVKLLEPNT</sequence>
<evidence type="ECO:0000256" key="1">
    <source>
        <dbReference type="ARBA" id="ARBA00022737"/>
    </source>
</evidence>
<dbReference type="Gene3D" id="1.25.40.20">
    <property type="entry name" value="Ankyrin repeat-containing domain"/>
    <property type="match status" value="5"/>
</dbReference>
<keyword evidence="1" id="KW-0677">Repeat</keyword>
<gene>
    <name evidence="4" type="ORF">yc1106_01255</name>
</gene>
<dbReference type="SMART" id="SM00248">
    <property type="entry name" value="ANK"/>
    <property type="match status" value="10"/>
</dbReference>
<dbReference type="PROSITE" id="PS50297">
    <property type="entry name" value="ANK_REP_REGION"/>
    <property type="match status" value="7"/>
</dbReference>
<keyword evidence="5" id="KW-1185">Reference proteome</keyword>